<dbReference type="AlphaFoldDB" id="A0AAW1J2D6"/>
<dbReference type="NCBIfam" id="TIGR01570">
    <property type="entry name" value="A_thal_3588"/>
    <property type="match status" value="1"/>
</dbReference>
<dbReference type="EMBL" id="JBDFQZ010000008">
    <property type="protein sequence ID" value="KAK9696996.1"/>
    <property type="molecule type" value="Genomic_DNA"/>
</dbReference>
<gene>
    <name evidence="2" type="ORF">RND81_08G009100</name>
</gene>
<name>A0AAW1J2D6_SAPOF</name>
<evidence type="ECO:0000313" key="3">
    <source>
        <dbReference type="Proteomes" id="UP001443914"/>
    </source>
</evidence>
<dbReference type="GO" id="GO:0010274">
    <property type="term" value="P:hydrotropism"/>
    <property type="evidence" value="ECO:0007669"/>
    <property type="project" value="InterPro"/>
</dbReference>
<dbReference type="Proteomes" id="UP001443914">
    <property type="component" value="Unassembled WGS sequence"/>
</dbReference>
<dbReference type="InterPro" id="IPR006460">
    <property type="entry name" value="MIZ1-like_pln"/>
</dbReference>
<organism evidence="2 3">
    <name type="scientific">Saponaria officinalis</name>
    <name type="common">Common soapwort</name>
    <name type="synonym">Lychnis saponaria</name>
    <dbReference type="NCBI Taxonomy" id="3572"/>
    <lineage>
        <taxon>Eukaryota</taxon>
        <taxon>Viridiplantae</taxon>
        <taxon>Streptophyta</taxon>
        <taxon>Embryophyta</taxon>
        <taxon>Tracheophyta</taxon>
        <taxon>Spermatophyta</taxon>
        <taxon>Magnoliopsida</taxon>
        <taxon>eudicotyledons</taxon>
        <taxon>Gunneridae</taxon>
        <taxon>Pentapetalae</taxon>
        <taxon>Caryophyllales</taxon>
        <taxon>Caryophyllaceae</taxon>
        <taxon>Caryophylleae</taxon>
        <taxon>Saponaria</taxon>
    </lineage>
</organism>
<feature type="compositionally biased region" description="Polar residues" evidence="1">
    <location>
        <begin position="1"/>
        <end position="28"/>
    </location>
</feature>
<dbReference type="PANTHER" id="PTHR31696">
    <property type="entry name" value="PROTEIN MIZU-KUSSEI 1"/>
    <property type="match status" value="1"/>
</dbReference>
<feature type="non-terminal residue" evidence="2">
    <location>
        <position position="1"/>
    </location>
</feature>
<evidence type="ECO:0000313" key="2">
    <source>
        <dbReference type="EMBL" id="KAK9696996.1"/>
    </source>
</evidence>
<evidence type="ECO:0008006" key="4">
    <source>
        <dbReference type="Google" id="ProtNLM"/>
    </source>
</evidence>
<protein>
    <recommendedName>
        <fullName evidence="4">Protein MIZU-KUSSEI 1</fullName>
    </recommendedName>
</protein>
<dbReference type="Pfam" id="PF04759">
    <property type="entry name" value="DUF617"/>
    <property type="match status" value="1"/>
</dbReference>
<comment type="caution">
    <text evidence="2">The sequence shown here is derived from an EMBL/GenBank/DDBJ whole genome shotgun (WGS) entry which is preliminary data.</text>
</comment>
<proteinExistence type="predicted"/>
<keyword evidence="3" id="KW-1185">Reference proteome</keyword>
<accession>A0AAW1J2D6</accession>
<feature type="region of interest" description="Disordered" evidence="1">
    <location>
        <begin position="1"/>
        <end position="42"/>
    </location>
</feature>
<reference evidence="2" key="1">
    <citation type="submission" date="2024-03" db="EMBL/GenBank/DDBJ databases">
        <title>WGS assembly of Saponaria officinalis var. Norfolk2.</title>
        <authorList>
            <person name="Jenkins J."/>
            <person name="Shu S."/>
            <person name="Grimwood J."/>
            <person name="Barry K."/>
            <person name="Goodstein D."/>
            <person name="Schmutz J."/>
            <person name="Leebens-Mack J."/>
            <person name="Osbourn A."/>
        </authorList>
    </citation>
    <scope>NUCLEOTIDE SEQUENCE [LARGE SCALE GENOMIC DNA]</scope>
    <source>
        <strain evidence="2">JIC</strain>
    </source>
</reference>
<sequence length="242" mass="27002">LKISTSKKIPDSPTTSAPRTGRINSTLVPPSPRKTKDPHKKPKAIRVLRSVIRSFPIIITPKPCHVPTGLPSRSSSKGNRVTGTLFGYKKGKVNFSVQETTKSLPSLVLELPIQTNLLQKEMSLGMVRLALECEKRQEKDKVNLLEEPLWTMFCNGKKYGYAVKREANEVDLNVMELLKVITMGIGVLPSSEFVSGDDPEDELPYVRAHFEHVVGSRDSETLYMICPDGNNVPELSVFFVRI</sequence>
<evidence type="ECO:0000256" key="1">
    <source>
        <dbReference type="SAM" id="MobiDB-lite"/>
    </source>
</evidence>
<dbReference type="PANTHER" id="PTHR31696:SF4">
    <property type="entry name" value="OS08G0171800 PROTEIN"/>
    <property type="match status" value="1"/>
</dbReference>